<sequence>MDGLRSEYPHVLGMLLTGNHGFQAGKLADLLNRFTQIPLKHPVVLSIGHPGAIHYHGGYGAHAVDALATCLTFNQTRKQFSGIHGFHLDTNLFHQITFATPLRPGRYQFCMKFNLKRLVLLKFSSNAGCRFSV</sequence>
<dbReference type="EMBL" id="VSSQ01115289">
    <property type="protein sequence ID" value="MPN50800.1"/>
    <property type="molecule type" value="Genomic_DNA"/>
</dbReference>
<comment type="caution">
    <text evidence="1">The sequence shown here is derived from an EMBL/GenBank/DDBJ whole genome shotgun (WGS) entry which is preliminary data.</text>
</comment>
<accession>A0A645II60</accession>
<evidence type="ECO:0000313" key="1">
    <source>
        <dbReference type="EMBL" id="MPN50800.1"/>
    </source>
</evidence>
<name>A0A645II60_9ZZZZ</name>
<protein>
    <submittedName>
        <fullName evidence="1">Uncharacterized protein</fullName>
    </submittedName>
</protein>
<dbReference type="AlphaFoldDB" id="A0A645II60"/>
<organism evidence="1">
    <name type="scientific">bioreactor metagenome</name>
    <dbReference type="NCBI Taxonomy" id="1076179"/>
    <lineage>
        <taxon>unclassified sequences</taxon>
        <taxon>metagenomes</taxon>
        <taxon>ecological metagenomes</taxon>
    </lineage>
</organism>
<gene>
    <name evidence="1" type="ORF">SDC9_198439</name>
</gene>
<proteinExistence type="predicted"/>
<reference evidence="1" key="1">
    <citation type="submission" date="2019-08" db="EMBL/GenBank/DDBJ databases">
        <authorList>
            <person name="Kucharzyk K."/>
            <person name="Murdoch R.W."/>
            <person name="Higgins S."/>
            <person name="Loffler F."/>
        </authorList>
    </citation>
    <scope>NUCLEOTIDE SEQUENCE</scope>
</reference>